<organism evidence="2 3">
    <name type="scientific">Vogesella facilis</name>
    <dbReference type="NCBI Taxonomy" id="1655232"/>
    <lineage>
        <taxon>Bacteria</taxon>
        <taxon>Pseudomonadati</taxon>
        <taxon>Pseudomonadota</taxon>
        <taxon>Betaproteobacteria</taxon>
        <taxon>Neisseriales</taxon>
        <taxon>Chromobacteriaceae</taxon>
        <taxon>Vogesella</taxon>
    </lineage>
</organism>
<accession>A0ABV7RGQ8</accession>
<proteinExistence type="predicted"/>
<keyword evidence="1" id="KW-1133">Transmembrane helix</keyword>
<dbReference type="InterPro" id="IPR008407">
    <property type="entry name" value="Brnchd-chn_aa_trnsp_AzlD"/>
</dbReference>
<feature type="transmembrane region" description="Helical" evidence="1">
    <location>
        <begin position="90"/>
        <end position="106"/>
    </location>
</feature>
<protein>
    <submittedName>
        <fullName evidence="2">AzlD domain-containing protein</fullName>
    </submittedName>
</protein>
<keyword evidence="1" id="KW-0812">Transmembrane</keyword>
<dbReference type="EMBL" id="JBHRXN010000031">
    <property type="protein sequence ID" value="MFC3533205.1"/>
    <property type="molecule type" value="Genomic_DNA"/>
</dbReference>
<feature type="transmembrane region" description="Helical" evidence="1">
    <location>
        <begin position="6"/>
        <end position="29"/>
    </location>
</feature>
<keyword evidence="1" id="KW-0472">Membrane</keyword>
<evidence type="ECO:0000313" key="3">
    <source>
        <dbReference type="Proteomes" id="UP001595741"/>
    </source>
</evidence>
<evidence type="ECO:0000313" key="2">
    <source>
        <dbReference type="EMBL" id="MFC3533205.1"/>
    </source>
</evidence>
<feature type="transmembrane region" description="Helical" evidence="1">
    <location>
        <begin position="41"/>
        <end position="62"/>
    </location>
</feature>
<reference evidence="3" key="1">
    <citation type="journal article" date="2019" name="Int. J. Syst. Evol. Microbiol.">
        <title>The Global Catalogue of Microorganisms (GCM) 10K type strain sequencing project: providing services to taxonomists for standard genome sequencing and annotation.</title>
        <authorList>
            <consortium name="The Broad Institute Genomics Platform"/>
            <consortium name="The Broad Institute Genome Sequencing Center for Infectious Disease"/>
            <person name="Wu L."/>
            <person name="Ma J."/>
        </authorList>
    </citation>
    <scope>NUCLEOTIDE SEQUENCE [LARGE SCALE GENOMIC DNA]</scope>
    <source>
        <strain evidence="3">KCTC 42742</strain>
    </source>
</reference>
<sequence>MLPDTVALWLAFILVGLATTLPRSSFLLAPKKYQPSQHFYAALKYAPIAALTAIIVPDVLAIDQSAPLLGPKTVAAVGTVLTILLTRNPWLPFVTGTASLLLLHALR</sequence>
<dbReference type="RefSeq" id="WP_386092722.1">
    <property type="nucleotide sequence ID" value="NZ_JBHRXN010000031.1"/>
</dbReference>
<gene>
    <name evidence="2" type="ORF">ACFOLG_13555</name>
</gene>
<keyword evidence="3" id="KW-1185">Reference proteome</keyword>
<name>A0ABV7RGQ8_9NEIS</name>
<dbReference type="Pfam" id="PF05437">
    <property type="entry name" value="AzlD"/>
    <property type="match status" value="1"/>
</dbReference>
<dbReference type="Proteomes" id="UP001595741">
    <property type="component" value="Unassembled WGS sequence"/>
</dbReference>
<evidence type="ECO:0000256" key="1">
    <source>
        <dbReference type="SAM" id="Phobius"/>
    </source>
</evidence>
<comment type="caution">
    <text evidence="2">The sequence shown here is derived from an EMBL/GenBank/DDBJ whole genome shotgun (WGS) entry which is preliminary data.</text>
</comment>